<dbReference type="InterPro" id="IPR038919">
    <property type="entry name" value="STB2/STB2"/>
</dbReference>
<organism evidence="3 4">
    <name type="scientific">Hohenbuehelia grisea</name>
    <dbReference type="NCBI Taxonomy" id="104357"/>
    <lineage>
        <taxon>Eukaryota</taxon>
        <taxon>Fungi</taxon>
        <taxon>Dikarya</taxon>
        <taxon>Basidiomycota</taxon>
        <taxon>Agaricomycotina</taxon>
        <taxon>Agaricomycetes</taxon>
        <taxon>Agaricomycetidae</taxon>
        <taxon>Agaricales</taxon>
        <taxon>Pleurotineae</taxon>
        <taxon>Pleurotaceae</taxon>
        <taxon>Hohenbuehelia</taxon>
    </lineage>
</organism>
<feature type="region of interest" description="Disordered" evidence="1">
    <location>
        <begin position="600"/>
        <end position="859"/>
    </location>
</feature>
<feature type="compositionally biased region" description="Basic and acidic residues" evidence="1">
    <location>
        <begin position="528"/>
        <end position="553"/>
    </location>
</feature>
<reference evidence="4" key="1">
    <citation type="submission" date="2024-06" db="EMBL/GenBank/DDBJ databases">
        <title>Multi-omics analyses provide insights into the biosynthesis of the anticancer antibiotic pleurotin in Hohenbuehelia grisea.</title>
        <authorList>
            <person name="Weaver J.A."/>
            <person name="Alberti F."/>
        </authorList>
    </citation>
    <scope>NUCLEOTIDE SEQUENCE [LARGE SCALE GENOMIC DNA]</scope>
    <source>
        <strain evidence="4">T-177</strain>
    </source>
</reference>
<feature type="region of interest" description="Disordered" evidence="1">
    <location>
        <begin position="1235"/>
        <end position="1284"/>
    </location>
</feature>
<feature type="region of interest" description="Disordered" evidence="1">
    <location>
        <begin position="455"/>
        <end position="553"/>
    </location>
</feature>
<feature type="compositionally biased region" description="Basic and acidic residues" evidence="1">
    <location>
        <begin position="1257"/>
        <end position="1273"/>
    </location>
</feature>
<dbReference type="EMBL" id="JASNQZ010000012">
    <property type="protein sequence ID" value="KAL0950000.1"/>
    <property type="molecule type" value="Genomic_DNA"/>
</dbReference>
<accession>A0ABR3J2Z3</accession>
<evidence type="ECO:0000259" key="2">
    <source>
        <dbReference type="Pfam" id="PF25995"/>
    </source>
</evidence>
<evidence type="ECO:0000256" key="1">
    <source>
        <dbReference type="SAM" id="MobiDB-lite"/>
    </source>
</evidence>
<evidence type="ECO:0000313" key="4">
    <source>
        <dbReference type="Proteomes" id="UP001556367"/>
    </source>
</evidence>
<dbReference type="PANTHER" id="PTHR31011:SF2">
    <property type="entry name" value="PROTEIN STB2-RELATED"/>
    <property type="match status" value="1"/>
</dbReference>
<feature type="compositionally biased region" description="Basic and acidic residues" evidence="1">
    <location>
        <begin position="600"/>
        <end position="668"/>
    </location>
</feature>
<feature type="domain" description="STB6-like N-terminal" evidence="2">
    <location>
        <begin position="17"/>
        <end position="130"/>
    </location>
</feature>
<evidence type="ECO:0000313" key="3">
    <source>
        <dbReference type="EMBL" id="KAL0950000.1"/>
    </source>
</evidence>
<proteinExistence type="predicted"/>
<feature type="compositionally biased region" description="Low complexity" evidence="1">
    <location>
        <begin position="731"/>
        <end position="742"/>
    </location>
</feature>
<feature type="region of interest" description="Disordered" evidence="1">
    <location>
        <begin position="958"/>
        <end position="977"/>
    </location>
</feature>
<feature type="region of interest" description="Disordered" evidence="1">
    <location>
        <begin position="315"/>
        <end position="347"/>
    </location>
</feature>
<protein>
    <recommendedName>
        <fullName evidence="2">STB6-like N-terminal domain-containing protein</fullName>
    </recommendedName>
</protein>
<feature type="compositionally biased region" description="Basic residues" evidence="1">
    <location>
        <begin position="1009"/>
        <end position="1018"/>
    </location>
</feature>
<sequence length="1372" mass="148248">MPLLLLPINNHPPHNFLSTGHVSLTGYQLYAVENWIVARTVPVTLLVVYTGNPDHSIRVDVWEPHTDDDWSNAMFALRRDGARPKETEHGTIMATSLAHFRSDFTIVHIPKGDFLAVRDQLYANINLRRMRCSGRSALTLEEPSDTTKDRFLAMYHLPELSFPTLDPAVRRVKTKDSKHVFAATVLELVKVVQAALQVFGLAEEAGDGLLCDVTVQGLSRWMDTVGEPSGHPLDPAASPAVVAALLSSLLAIRNRLAALGYSHVPKDPFLHPLLFRVALGAYLVSTTVTPASPLASHPSPSTWTLPGVAHNLPLPTRNNSHLRSLSSNSIPLAPPAAHTAPSLPAPGSATPAPPLTLDLLRAIEASYDAKLTPPESGSPPTDRRTGLLTGLGRSLGGGIGSVALNIHSLGRGLGLPLPLHLGGASGTGAGAASVLVATSDMALFVETVKRGAWGASQGHNRRRSSDGVVTVRRKRGKRRVRGDEDEGTWTGDEGDVDGEGRLGSTLALLGRPSEDRGRVKSSPSKPASGERDRRKTRAKDKDQKSRSAERPEALHALDDAVVELGMVRGLDGVAGSVRGLWSGRVLGVVWLREAIENAARDRDRDVAENSTGKDWEKGGKSGKDKEKDRDKAKEKEKGRVKLKEKEKGREKDTGKDKKEKTGRWRERWTLGVASDGDVDERDGERERARSLDQVRDDEHYDEHLDEPDHTYPDHPPPLSDDDAWPRRHRPGSISSGFSGWSGVQRKIGSWTNRHIPDSIKSKRTSGDGGARKGKSISRLTEIVASGSRQTSPEPGTGHDRRGTAGTGSSASPHPHALDTSQRRRPTMRVQQSPTLRPLVYGGDDEEFLSSGQVSPVSDILDPDAFQHHRFGTPGTGKGSTRSGTAAFLDPVAASSALTLFLGSSSNLANSQAGAGGERELTPHERKVQALIGLGHPTKRPWGNRIPPQHRIASWSDPLSARDAAHEGSDSSSDGAKDVQMEDGVVSGNDVKSDVASGVDGEGSVSVRYLSRRRKRRSGGKPGQQASADVISDLDADGVGQDADAESGSDPEHDVLRMPRRRGLGHDAKRRRSLHDLAAYRDVRVLDIERMRIDVDLCKSTSISIFFRRLIGFSQIFTDQLSTTNATLRSSYHTHQSALSALMTHTPILAAVDASVANADQARHETRMLQYEAEQQLRVAELRHNAGLPRTKVLELREAVFGGGGRRLAPGVHGAHGRFNRVQWTLDGRERLVDAHGRTESEAEEEEALADPLVGEESGVRVEDVDDVDATREAGEDDGDEDVVEHPAIKPMWLLRFFTNWGTNWGAAASASASIPPATGGGKPGDTVKDRQLVQEEKEKSEGVKSARSSVEPELEEPSQLSPISVSSTGSSS</sequence>
<dbReference type="Proteomes" id="UP001556367">
    <property type="component" value="Unassembled WGS sequence"/>
</dbReference>
<dbReference type="PANTHER" id="PTHR31011">
    <property type="entry name" value="PROTEIN STB2-RELATED"/>
    <property type="match status" value="1"/>
</dbReference>
<feature type="compositionally biased region" description="Basic residues" evidence="1">
    <location>
        <begin position="471"/>
        <end position="480"/>
    </location>
</feature>
<feature type="compositionally biased region" description="Basic and acidic residues" evidence="1">
    <location>
        <begin position="962"/>
        <end position="977"/>
    </location>
</feature>
<name>A0ABR3J2Z3_9AGAR</name>
<feature type="region of interest" description="Disordered" evidence="1">
    <location>
        <begin position="987"/>
        <end position="1065"/>
    </location>
</feature>
<feature type="compositionally biased region" description="Low complexity" evidence="1">
    <location>
        <begin position="317"/>
        <end position="329"/>
    </location>
</feature>
<gene>
    <name evidence="3" type="ORF">HGRIS_010009</name>
</gene>
<feature type="compositionally biased region" description="Basic and acidic residues" evidence="1">
    <location>
        <begin position="1325"/>
        <end position="1344"/>
    </location>
</feature>
<feature type="region of interest" description="Disordered" evidence="1">
    <location>
        <begin position="1310"/>
        <end position="1372"/>
    </location>
</feature>
<feature type="compositionally biased region" description="Basic and acidic residues" evidence="1">
    <location>
        <begin position="682"/>
        <end position="712"/>
    </location>
</feature>
<keyword evidence="4" id="KW-1185">Reference proteome</keyword>
<comment type="caution">
    <text evidence="3">The sequence shown here is derived from an EMBL/GenBank/DDBJ whole genome shotgun (WGS) entry which is preliminary data.</text>
</comment>
<dbReference type="Pfam" id="PF25995">
    <property type="entry name" value="STB6_N"/>
    <property type="match status" value="1"/>
</dbReference>
<dbReference type="InterPro" id="IPR059025">
    <property type="entry name" value="STB6_N"/>
</dbReference>
<feature type="compositionally biased region" description="Low complexity" evidence="1">
    <location>
        <begin position="1357"/>
        <end position="1372"/>
    </location>
</feature>
<feature type="compositionally biased region" description="Acidic residues" evidence="1">
    <location>
        <begin position="483"/>
        <end position="497"/>
    </location>
</feature>